<accession>A0A1G5FIG4</accession>
<feature type="transmembrane region" description="Helical" evidence="1">
    <location>
        <begin position="270"/>
        <end position="288"/>
    </location>
</feature>
<dbReference type="Proteomes" id="UP000199354">
    <property type="component" value="Unassembled WGS sequence"/>
</dbReference>
<dbReference type="STRING" id="490189.SAMN02927903_01302"/>
<sequence>MKPITVFTPTYNRAYCLHQLYESLVKQNPRDFIWMIIDDGSSDNTQALVEGWKAENQIEIDYVYQQNQGMHGAHNTAYARIGTEFNTCIDSDDYMPDGAIAAIIEHTRDLDPKFAGIVGLDIDKSGKVMGEKMPDGLAESTLTDLYLIHKAHGDKKLVYRTEVVRKYPPYPLFPGENFVPLGTLYAMIDRDYVLKPVNEPLVVVEYLADGSSRNILRQYKKNPRGFAYARLLKIQSNRGLKEKFISAVHLVSSAIFTKDASLLAQAKKPLLVAAALPFGLLLNFYIRYKTAAR</sequence>
<keyword evidence="1" id="KW-1133">Transmembrane helix</keyword>
<dbReference type="Gene3D" id="3.90.550.10">
    <property type="entry name" value="Spore Coat Polysaccharide Biosynthesis Protein SpsA, Chain A"/>
    <property type="match status" value="1"/>
</dbReference>
<dbReference type="PANTHER" id="PTHR22916">
    <property type="entry name" value="GLYCOSYLTRANSFERASE"/>
    <property type="match status" value="1"/>
</dbReference>
<dbReference type="OrthoDB" id="9810303at2"/>
<dbReference type="EMBL" id="FMVF01000005">
    <property type="protein sequence ID" value="SCY39036.1"/>
    <property type="molecule type" value="Genomic_DNA"/>
</dbReference>
<keyword evidence="4" id="KW-1185">Reference proteome</keyword>
<dbReference type="InterPro" id="IPR001173">
    <property type="entry name" value="Glyco_trans_2-like"/>
</dbReference>
<dbReference type="RefSeq" id="WP_091141490.1">
    <property type="nucleotide sequence ID" value="NZ_FMVF01000005.1"/>
</dbReference>
<feature type="domain" description="Glycosyltransferase 2-like" evidence="2">
    <location>
        <begin position="5"/>
        <end position="114"/>
    </location>
</feature>
<protein>
    <submittedName>
        <fullName evidence="3">Glycosyltransferase involved in cell wall bisynthesis</fullName>
    </submittedName>
</protein>
<evidence type="ECO:0000256" key="1">
    <source>
        <dbReference type="SAM" id="Phobius"/>
    </source>
</evidence>
<dbReference type="Pfam" id="PF00535">
    <property type="entry name" value="Glycos_transf_2"/>
    <property type="match status" value="1"/>
</dbReference>
<dbReference type="AlphaFoldDB" id="A0A1G5FIG4"/>
<evidence type="ECO:0000313" key="3">
    <source>
        <dbReference type="EMBL" id="SCY39036.1"/>
    </source>
</evidence>
<dbReference type="GO" id="GO:0016758">
    <property type="term" value="F:hexosyltransferase activity"/>
    <property type="evidence" value="ECO:0007669"/>
    <property type="project" value="UniProtKB-ARBA"/>
</dbReference>
<gene>
    <name evidence="3" type="ORF">SAMN02927903_01302</name>
</gene>
<proteinExistence type="predicted"/>
<keyword evidence="1" id="KW-0472">Membrane</keyword>
<evidence type="ECO:0000259" key="2">
    <source>
        <dbReference type="Pfam" id="PF00535"/>
    </source>
</evidence>
<evidence type="ECO:0000313" key="4">
    <source>
        <dbReference type="Proteomes" id="UP000199354"/>
    </source>
</evidence>
<keyword evidence="1" id="KW-0812">Transmembrane</keyword>
<keyword evidence="3" id="KW-0808">Transferase</keyword>
<dbReference type="CDD" id="cd00761">
    <property type="entry name" value="Glyco_tranf_GTA_type"/>
    <property type="match status" value="1"/>
</dbReference>
<reference evidence="3 4" key="1">
    <citation type="submission" date="2016-10" db="EMBL/GenBank/DDBJ databases">
        <authorList>
            <person name="de Groot N.N."/>
        </authorList>
    </citation>
    <scope>NUCLEOTIDE SEQUENCE [LARGE SCALE GENOMIC DNA]</scope>
    <source>
        <strain evidence="3 4">CGMCC 1.7031</strain>
    </source>
</reference>
<name>A0A1G5FIG4_9FLAO</name>
<dbReference type="InterPro" id="IPR029044">
    <property type="entry name" value="Nucleotide-diphossugar_trans"/>
</dbReference>
<dbReference type="PANTHER" id="PTHR22916:SF3">
    <property type="entry name" value="UDP-GLCNAC:BETAGAL BETA-1,3-N-ACETYLGLUCOSAMINYLTRANSFERASE-LIKE PROTEIN 1"/>
    <property type="match status" value="1"/>
</dbReference>
<organism evidence="3 4">
    <name type="scientific">Flavobacterium caeni</name>
    <dbReference type="NCBI Taxonomy" id="490189"/>
    <lineage>
        <taxon>Bacteria</taxon>
        <taxon>Pseudomonadati</taxon>
        <taxon>Bacteroidota</taxon>
        <taxon>Flavobacteriia</taxon>
        <taxon>Flavobacteriales</taxon>
        <taxon>Flavobacteriaceae</taxon>
        <taxon>Flavobacterium</taxon>
    </lineage>
</organism>
<dbReference type="SUPFAM" id="SSF53448">
    <property type="entry name" value="Nucleotide-diphospho-sugar transferases"/>
    <property type="match status" value="1"/>
</dbReference>